<keyword evidence="2" id="KW-1133">Transmembrane helix</keyword>
<feature type="signal peptide" evidence="3">
    <location>
        <begin position="1"/>
        <end position="19"/>
    </location>
</feature>
<evidence type="ECO:0000256" key="2">
    <source>
        <dbReference type="SAM" id="Phobius"/>
    </source>
</evidence>
<evidence type="ECO:0000256" key="3">
    <source>
        <dbReference type="SAM" id="SignalP"/>
    </source>
</evidence>
<feature type="compositionally biased region" description="Basic and acidic residues" evidence="1">
    <location>
        <begin position="1089"/>
        <end position="1110"/>
    </location>
</feature>
<gene>
    <name evidence="4" type="ORF">CAOG_004344</name>
</gene>
<sequence length="1161" mass="128659">MRALLLLLLASCLLAVASAQTLVLPAFTSNSRISTELDLPDEQQTIFIRERTVTYNYDLSPNPMTLVSVLSASTSIKALIQSNTEFTMYSSASGCSTLGPDPIAYIPLDSAFPGFTGPKRKYYFGLRDLFANNDFSTAVFDSPQNFRGINCNMFKVSNIQKAGSSYDAFIYVPVDPWIWYASAPGAWIAAVHFVGVICPDVAVPCSVSDAGLVPFQQWYNYFFPIQDTADTDTSLDLGLLASCPLFTSCGCPDPVVPTVPYPVFAPTVTAEVLVTNYGLQQSNLTYEGWDFVSPTPMNGLPAENSWVVKSNAGFFDQSIYAVAFTRNLIFELDSTYLCKLTDISDKSVALLNPKPDNLFQLPPAIMDSIYSQILLSSDPIVIHGLIDFYIIANQLTLTYNGQHVVRGIKCHSWFAWFDTPVLQNKVVPTHRYILTMDFAIDEWDFTESSVQLQSTPVRFQLIDLPTALPTFDISILWEDDCYEKATKAGLIANYWIYDIFSITGGFYPVCTDVVYDMCKAIAPPVKPECPTCPCPVCPTYPTYPNYPDVPPPIKPEFECYINVHDQVSGYQKFCKTTYSKIVQSCTITVYQTTTINTVVVIKGNGECNCKGSYEHYKPESPCVAAKLPSYLDPFEPDYKSSSVNRRETLQAQQSDLIFNSTSDPSVEDLTQDIVLMFGRLDLVNASFIDNRTVAGVVTQYWLGYVSTTNLWFGFYFIVTTGNATTNTSYTPFRLEVFQFTTCSQNSANGTGQCSTSGFLSGNGNRNYTIFRTYDFIHVTPPAQALQAQDFNLPCVSPNPSYPGVRSSSYAPTPSYSSYSSSTYSYNSSRTATPTYNTSYSYNTSRTATPTYNTSYSYNTSRTATPTYNTSYSYNTSRTATPTYNTSYSYNTSRTATPTYNTSYSYNTSRTATPTYNSTYSYNTSRTATPTYNTSYSYNTSRTATPTYNTSYSYNTSRTATPTYNTSYSYNTSRTATPTYNATSRYNTSRTATPTHNSTYSYNTSRTATPTYNATSRYNTSRTATPSSSRNISSTVSRSSSVQSSSLSSSRTPVVSSSSSAYSSNTPIPTEPPRSSHFVEEPVLSPTDSVENRRRALRDEEPWKEQAEQHSEGNNPSAVILSVACVALLAVAAGTMFRAVRRRMRHVRFAALRTTLNAVATV</sequence>
<evidence type="ECO:0000313" key="5">
    <source>
        <dbReference type="Proteomes" id="UP000008743"/>
    </source>
</evidence>
<dbReference type="Proteomes" id="UP000008743">
    <property type="component" value="Unassembled WGS sequence"/>
</dbReference>
<evidence type="ECO:0000313" key="4">
    <source>
        <dbReference type="EMBL" id="KJE93577.1"/>
    </source>
</evidence>
<dbReference type="InParanoid" id="A0A0D2VRQ5"/>
<evidence type="ECO:0000256" key="1">
    <source>
        <dbReference type="SAM" id="MobiDB-lite"/>
    </source>
</evidence>
<proteinExistence type="predicted"/>
<accession>A0A0D2VRQ5</accession>
<organism evidence="4 5">
    <name type="scientific">Capsaspora owczarzaki (strain ATCC 30864)</name>
    <dbReference type="NCBI Taxonomy" id="595528"/>
    <lineage>
        <taxon>Eukaryota</taxon>
        <taxon>Filasterea</taxon>
        <taxon>Capsaspora</taxon>
    </lineage>
</organism>
<feature type="region of interest" description="Disordered" evidence="1">
    <location>
        <begin position="970"/>
        <end position="1113"/>
    </location>
</feature>
<reference evidence="5" key="1">
    <citation type="submission" date="2011-02" db="EMBL/GenBank/DDBJ databases">
        <title>The Genome Sequence of Capsaspora owczarzaki ATCC 30864.</title>
        <authorList>
            <person name="Russ C."/>
            <person name="Cuomo C."/>
            <person name="Burger G."/>
            <person name="Gray M.W."/>
            <person name="Holland P.W.H."/>
            <person name="King N."/>
            <person name="Lang F.B.F."/>
            <person name="Roger A.J."/>
            <person name="Ruiz-Trillo I."/>
            <person name="Young S.K."/>
            <person name="Zeng Q."/>
            <person name="Gargeya S."/>
            <person name="Alvarado L."/>
            <person name="Berlin A."/>
            <person name="Chapman S.B."/>
            <person name="Chen Z."/>
            <person name="Freedman E."/>
            <person name="Gellesch M."/>
            <person name="Goldberg J."/>
            <person name="Griggs A."/>
            <person name="Gujja S."/>
            <person name="Heilman E."/>
            <person name="Heiman D."/>
            <person name="Howarth C."/>
            <person name="Mehta T."/>
            <person name="Neiman D."/>
            <person name="Pearson M."/>
            <person name="Roberts A."/>
            <person name="Saif S."/>
            <person name="Shea T."/>
            <person name="Shenoy N."/>
            <person name="Sisk P."/>
            <person name="Stolte C."/>
            <person name="Sykes S."/>
            <person name="White J."/>
            <person name="Yandava C."/>
            <person name="Haas B."/>
            <person name="Nusbaum C."/>
            <person name="Birren B."/>
        </authorList>
    </citation>
    <scope>NUCLEOTIDE SEQUENCE</scope>
    <source>
        <strain evidence="5">ATCC 30864</strain>
    </source>
</reference>
<keyword evidence="2" id="KW-0472">Membrane</keyword>
<keyword evidence="3" id="KW-0732">Signal</keyword>
<dbReference type="AlphaFoldDB" id="A0A0D2VRQ5"/>
<name>A0A0D2VRQ5_CAPO3</name>
<dbReference type="RefSeq" id="XP_004348172.1">
    <property type="nucleotide sequence ID" value="XM_004348122.2"/>
</dbReference>
<dbReference type="EMBL" id="KE346365">
    <property type="protein sequence ID" value="KJE93577.1"/>
    <property type="molecule type" value="Genomic_DNA"/>
</dbReference>
<feature type="compositionally biased region" description="Low complexity" evidence="1">
    <location>
        <begin position="1026"/>
        <end position="1063"/>
    </location>
</feature>
<keyword evidence="5" id="KW-1185">Reference proteome</keyword>
<dbReference type="PhylomeDB" id="A0A0D2VRQ5"/>
<feature type="transmembrane region" description="Helical" evidence="2">
    <location>
        <begin position="1117"/>
        <end position="1139"/>
    </location>
</feature>
<feature type="chain" id="PRO_5002254443" evidence="3">
    <location>
        <begin position="20"/>
        <end position="1161"/>
    </location>
</feature>
<protein>
    <submittedName>
        <fullName evidence="4">Uncharacterized protein</fullName>
    </submittedName>
</protein>
<feature type="compositionally biased region" description="Polar residues" evidence="1">
    <location>
        <begin position="977"/>
        <end position="1025"/>
    </location>
</feature>
<keyword evidence="2" id="KW-0812">Transmembrane</keyword>